<proteinExistence type="predicted"/>
<gene>
    <name evidence="2" type="ORF">HNR25_002639</name>
</gene>
<feature type="transmembrane region" description="Helical" evidence="1">
    <location>
        <begin position="49"/>
        <end position="73"/>
    </location>
</feature>
<name>A0A841ED48_9ACTN</name>
<sequence>MSVLAETLTDPLTLFVLVGLATQTAVTVDPEIVWRRRGRNRLDALPPRLAAVFLWTTRISALVAIVVLVAFLFI</sequence>
<evidence type="ECO:0000313" key="3">
    <source>
        <dbReference type="Proteomes" id="UP000578077"/>
    </source>
</evidence>
<reference evidence="2 3" key="1">
    <citation type="submission" date="2020-08" db="EMBL/GenBank/DDBJ databases">
        <title>Sequencing the genomes of 1000 actinobacteria strains.</title>
        <authorList>
            <person name="Klenk H.-P."/>
        </authorList>
    </citation>
    <scope>NUCLEOTIDE SEQUENCE [LARGE SCALE GENOMIC DNA]</scope>
    <source>
        <strain evidence="2 3">DSM 44593</strain>
    </source>
</reference>
<protein>
    <submittedName>
        <fullName evidence="2">Uncharacterized protein</fullName>
    </submittedName>
</protein>
<accession>A0A841ED48</accession>
<evidence type="ECO:0000313" key="2">
    <source>
        <dbReference type="EMBL" id="MBB5998888.1"/>
    </source>
</evidence>
<comment type="caution">
    <text evidence="2">The sequence shown here is derived from an EMBL/GenBank/DDBJ whole genome shotgun (WGS) entry which is preliminary data.</text>
</comment>
<dbReference type="Proteomes" id="UP000578077">
    <property type="component" value="Unassembled WGS sequence"/>
</dbReference>
<keyword evidence="1" id="KW-1133">Transmembrane helix</keyword>
<keyword evidence="1" id="KW-0472">Membrane</keyword>
<dbReference type="EMBL" id="JACHLY010000001">
    <property type="protein sequence ID" value="MBB5998888.1"/>
    <property type="molecule type" value="Genomic_DNA"/>
</dbReference>
<keyword evidence="3" id="KW-1185">Reference proteome</keyword>
<dbReference type="RefSeq" id="WP_184635448.1">
    <property type="nucleotide sequence ID" value="NZ_BAABKT010000043.1"/>
</dbReference>
<organism evidence="2 3">
    <name type="scientific">Streptomonospora salina</name>
    <dbReference type="NCBI Taxonomy" id="104205"/>
    <lineage>
        <taxon>Bacteria</taxon>
        <taxon>Bacillati</taxon>
        <taxon>Actinomycetota</taxon>
        <taxon>Actinomycetes</taxon>
        <taxon>Streptosporangiales</taxon>
        <taxon>Nocardiopsidaceae</taxon>
        <taxon>Streptomonospora</taxon>
    </lineage>
</organism>
<keyword evidence="1" id="KW-0812">Transmembrane</keyword>
<evidence type="ECO:0000256" key="1">
    <source>
        <dbReference type="SAM" id="Phobius"/>
    </source>
</evidence>
<dbReference type="AlphaFoldDB" id="A0A841ED48"/>